<dbReference type="EMBL" id="BGZK01000639">
    <property type="protein sequence ID" value="GBP54088.1"/>
    <property type="molecule type" value="Genomic_DNA"/>
</dbReference>
<reference evidence="1 2" key="1">
    <citation type="journal article" date="2019" name="Commun. Biol.">
        <title>The bagworm genome reveals a unique fibroin gene that provides high tensile strength.</title>
        <authorList>
            <person name="Kono N."/>
            <person name="Nakamura H."/>
            <person name="Ohtoshi R."/>
            <person name="Tomita M."/>
            <person name="Numata K."/>
            <person name="Arakawa K."/>
        </authorList>
    </citation>
    <scope>NUCLEOTIDE SEQUENCE [LARGE SCALE GENOMIC DNA]</scope>
</reference>
<comment type="caution">
    <text evidence="1">The sequence shown here is derived from an EMBL/GenBank/DDBJ whole genome shotgun (WGS) entry which is preliminary data.</text>
</comment>
<accession>A0A4C1WRT3</accession>
<keyword evidence="2" id="KW-1185">Reference proteome</keyword>
<gene>
    <name evidence="1" type="ORF">EVAR_81256_1</name>
</gene>
<sequence>MVSLDTEGAFDNAWVDGVEDSAARLQMPNELQRLGTGIPSGPKGNCAIRWREVQEGNFQGLHTELNSRYNLLEPQSGSLLLELGELSVFVQAFADNAASGPL</sequence>
<evidence type="ECO:0000313" key="1">
    <source>
        <dbReference type="EMBL" id="GBP54088.1"/>
    </source>
</evidence>
<evidence type="ECO:0000313" key="2">
    <source>
        <dbReference type="Proteomes" id="UP000299102"/>
    </source>
</evidence>
<protein>
    <submittedName>
        <fullName evidence="1">Uncharacterized protein</fullName>
    </submittedName>
</protein>
<dbReference type="Proteomes" id="UP000299102">
    <property type="component" value="Unassembled WGS sequence"/>
</dbReference>
<organism evidence="1 2">
    <name type="scientific">Eumeta variegata</name>
    <name type="common">Bagworm moth</name>
    <name type="synonym">Eumeta japonica</name>
    <dbReference type="NCBI Taxonomy" id="151549"/>
    <lineage>
        <taxon>Eukaryota</taxon>
        <taxon>Metazoa</taxon>
        <taxon>Ecdysozoa</taxon>
        <taxon>Arthropoda</taxon>
        <taxon>Hexapoda</taxon>
        <taxon>Insecta</taxon>
        <taxon>Pterygota</taxon>
        <taxon>Neoptera</taxon>
        <taxon>Endopterygota</taxon>
        <taxon>Lepidoptera</taxon>
        <taxon>Glossata</taxon>
        <taxon>Ditrysia</taxon>
        <taxon>Tineoidea</taxon>
        <taxon>Psychidae</taxon>
        <taxon>Oiketicinae</taxon>
        <taxon>Eumeta</taxon>
    </lineage>
</organism>
<name>A0A4C1WRT3_EUMVA</name>
<proteinExistence type="predicted"/>
<dbReference type="AlphaFoldDB" id="A0A4C1WRT3"/>